<dbReference type="EMBL" id="LKTP01000004">
    <property type="protein sequence ID" value="KRG29725.1"/>
    <property type="molecule type" value="Genomic_DNA"/>
</dbReference>
<keyword evidence="2" id="KW-1185">Reference proteome</keyword>
<accession>A0A0Q9Z9R0</accession>
<sequence length="98" mass="12088">MIYLKIEDNRGFFLKDKNSPEDWTELDKIEKDDLMKLLDYATEEEFDMDEYNEETLGNKAHQIIYKNLYEKFHNFLSNKNRFKDETDNIFKEELEKYQ</sequence>
<dbReference type="AlphaFoldDB" id="A0A0Q9Z9R0"/>
<name>A0A0Q9Z9R0_9FLAO</name>
<evidence type="ECO:0000313" key="1">
    <source>
        <dbReference type="EMBL" id="KRG29725.1"/>
    </source>
</evidence>
<dbReference type="Proteomes" id="UP000051643">
    <property type="component" value="Unassembled WGS sequence"/>
</dbReference>
<protein>
    <submittedName>
        <fullName evidence="1">Uncharacterized protein</fullName>
    </submittedName>
</protein>
<gene>
    <name evidence="1" type="ORF">APR42_14890</name>
</gene>
<reference evidence="1" key="1">
    <citation type="submission" date="2015-10" db="EMBL/GenBank/DDBJ databases">
        <title>Draft genome sequence of Salegentibacter mishustinae KCTC 12263.</title>
        <authorList>
            <person name="Lin W."/>
            <person name="Zheng Q."/>
        </authorList>
    </citation>
    <scope>NUCLEOTIDE SEQUENCE [LARGE SCALE GENOMIC DNA]</scope>
    <source>
        <strain evidence="1">KCTC 12263</strain>
    </source>
</reference>
<dbReference type="OrthoDB" id="1099280at2"/>
<proteinExistence type="predicted"/>
<comment type="caution">
    <text evidence="1">The sequence shown here is derived from an EMBL/GenBank/DDBJ whole genome shotgun (WGS) entry which is preliminary data.</text>
</comment>
<evidence type="ECO:0000313" key="2">
    <source>
        <dbReference type="Proteomes" id="UP000051643"/>
    </source>
</evidence>
<dbReference type="STRING" id="270918.APR42_14890"/>
<dbReference type="RefSeq" id="WP_057481084.1">
    <property type="nucleotide sequence ID" value="NZ_BMWR01000009.1"/>
</dbReference>
<organism evidence="1 2">
    <name type="scientific">Salegentibacter mishustinae</name>
    <dbReference type="NCBI Taxonomy" id="270918"/>
    <lineage>
        <taxon>Bacteria</taxon>
        <taxon>Pseudomonadati</taxon>
        <taxon>Bacteroidota</taxon>
        <taxon>Flavobacteriia</taxon>
        <taxon>Flavobacteriales</taxon>
        <taxon>Flavobacteriaceae</taxon>
        <taxon>Salegentibacter</taxon>
    </lineage>
</organism>